<dbReference type="GO" id="GO:0046872">
    <property type="term" value="F:metal ion binding"/>
    <property type="evidence" value="ECO:0007669"/>
    <property type="project" value="UniProtKB-KW"/>
</dbReference>
<keyword evidence="4" id="KW-0862">Zinc</keyword>
<dbReference type="AlphaFoldDB" id="A0A938BNE0"/>
<dbReference type="PANTHER" id="PTHR37418:SF2">
    <property type="entry name" value="3-KETO-5-AMINOHEXANOATE CLEAVAGE ENZYME"/>
    <property type="match status" value="1"/>
</dbReference>
<comment type="cofactor">
    <cofactor evidence="1">
        <name>Zn(2+)</name>
        <dbReference type="ChEBI" id="CHEBI:29105"/>
    </cofactor>
</comment>
<accession>A0A938BNE0</accession>
<protein>
    <submittedName>
        <fullName evidence="5">3-keto-5-aminohexanoate cleavage protein</fullName>
    </submittedName>
</protein>
<dbReference type="InterPro" id="IPR008567">
    <property type="entry name" value="BKACE"/>
</dbReference>
<dbReference type="Proteomes" id="UP000703893">
    <property type="component" value="Unassembled WGS sequence"/>
</dbReference>
<dbReference type="Gene3D" id="3.20.20.70">
    <property type="entry name" value="Aldolase class I"/>
    <property type="match status" value="1"/>
</dbReference>
<dbReference type="InterPro" id="IPR013785">
    <property type="entry name" value="Aldolase_TIM"/>
</dbReference>
<evidence type="ECO:0000313" key="6">
    <source>
        <dbReference type="Proteomes" id="UP000703893"/>
    </source>
</evidence>
<keyword evidence="3" id="KW-0479">Metal-binding</keyword>
<name>A0A938BNE0_9BACT</name>
<evidence type="ECO:0000256" key="3">
    <source>
        <dbReference type="ARBA" id="ARBA00022723"/>
    </source>
</evidence>
<organism evidence="5 6">
    <name type="scientific">Candidatus Tanganyikabacteria bacterium</name>
    <dbReference type="NCBI Taxonomy" id="2961651"/>
    <lineage>
        <taxon>Bacteria</taxon>
        <taxon>Bacillati</taxon>
        <taxon>Candidatus Sericytochromatia</taxon>
        <taxon>Candidatus Tanganyikabacteria</taxon>
    </lineage>
</organism>
<proteinExistence type="predicted"/>
<gene>
    <name evidence="5" type="ORF">FJZ00_08115</name>
</gene>
<evidence type="ECO:0000256" key="4">
    <source>
        <dbReference type="ARBA" id="ARBA00022833"/>
    </source>
</evidence>
<dbReference type="PANTHER" id="PTHR37418">
    <property type="entry name" value="3-KETO-5-AMINOHEXANOATE CLEAVAGE ENZYME-RELATED"/>
    <property type="match status" value="1"/>
</dbReference>
<comment type="caution">
    <text evidence="5">The sequence shown here is derived from an EMBL/GenBank/DDBJ whole genome shotgun (WGS) entry which is preliminary data.</text>
</comment>
<evidence type="ECO:0000313" key="5">
    <source>
        <dbReference type="EMBL" id="MBM3275104.1"/>
    </source>
</evidence>
<reference evidence="5 6" key="1">
    <citation type="submission" date="2019-03" db="EMBL/GenBank/DDBJ databases">
        <title>Lake Tanganyika Metagenome-Assembled Genomes (MAGs).</title>
        <authorList>
            <person name="Tran P."/>
        </authorList>
    </citation>
    <scope>NUCLEOTIDE SEQUENCE [LARGE SCALE GENOMIC DNA]</scope>
    <source>
        <strain evidence="5">K_DeepCast_65m_m2_236</strain>
    </source>
</reference>
<evidence type="ECO:0000256" key="2">
    <source>
        <dbReference type="ARBA" id="ARBA00022679"/>
    </source>
</evidence>
<keyword evidence="2" id="KW-0808">Transferase</keyword>
<sequence>LAVALGGHVRVGFEDNVFYRKGELARSNAQLVERIARIGKELNRAVATPAEAREILGLPVREWRRVTAASGADPA</sequence>
<dbReference type="Pfam" id="PF05853">
    <property type="entry name" value="BKACE"/>
    <property type="match status" value="1"/>
</dbReference>
<feature type="non-terminal residue" evidence="5">
    <location>
        <position position="1"/>
    </location>
</feature>
<dbReference type="EMBL" id="VGJX01000443">
    <property type="protein sequence ID" value="MBM3275104.1"/>
    <property type="molecule type" value="Genomic_DNA"/>
</dbReference>
<dbReference type="GO" id="GO:0043720">
    <property type="term" value="F:3-keto-5-aminohexanoate cleavage activity"/>
    <property type="evidence" value="ECO:0007669"/>
    <property type="project" value="InterPro"/>
</dbReference>
<evidence type="ECO:0000256" key="1">
    <source>
        <dbReference type="ARBA" id="ARBA00001947"/>
    </source>
</evidence>